<reference evidence="2 3" key="1">
    <citation type="journal article" date="2009" name="Stand. Genomic Sci.">
        <title>Complete genome sequence of Slackia heliotrinireducens type strain (RHS 1).</title>
        <authorList>
            <person name="Pukall R."/>
            <person name="Lapidus A."/>
            <person name="Nolan M."/>
            <person name="Copeland A."/>
            <person name="Glavina Del Rio T."/>
            <person name="Lucas S."/>
            <person name="Chen F."/>
            <person name="Tice H."/>
            <person name="Cheng J.F."/>
            <person name="Chertkov O."/>
            <person name="Bruce D."/>
            <person name="Goodwin L."/>
            <person name="Kuske C."/>
            <person name="Brettin T."/>
            <person name="Detter J.C."/>
            <person name="Han C."/>
            <person name="Pitluck S."/>
            <person name="Pati A."/>
            <person name="Mavrommatis K."/>
            <person name="Ivanova N."/>
            <person name="Ovchinnikova G."/>
            <person name="Chen A."/>
            <person name="Palaniappan K."/>
            <person name="Schneider S."/>
            <person name="Rohde M."/>
            <person name="Chain P."/>
            <person name="D'haeseleer P."/>
            <person name="Goker M."/>
            <person name="Bristow J."/>
            <person name="Eisen J.A."/>
            <person name="Markowitz V."/>
            <person name="Kyrpides N.C."/>
            <person name="Klenk H.P."/>
            <person name="Hugenholtz P."/>
        </authorList>
    </citation>
    <scope>NUCLEOTIDE SEQUENCE [LARGE SCALE GENOMIC DNA]</scope>
    <source>
        <strain evidence="3">ATCC 29202 / DSM 20476 / NCTC 11029 / RHS 1</strain>
    </source>
</reference>
<dbReference type="AlphaFoldDB" id="C7N1M2"/>
<name>C7N1M2_SLAHD</name>
<sequence>MAGGAKKITADARLRGTWRGGTSVSRQIARIFADRIRSSAARSRSPYRRVDDDGDDQATPPRHPSLK</sequence>
<dbReference type="STRING" id="471855.Shel_02460"/>
<proteinExistence type="predicted"/>
<organism evidence="2 3">
    <name type="scientific">Slackia heliotrinireducens (strain ATCC 29202 / DSM 20476 / NCTC 11029 / RHS 1)</name>
    <name type="common">Peptococcus heliotrinreducens</name>
    <dbReference type="NCBI Taxonomy" id="471855"/>
    <lineage>
        <taxon>Bacteria</taxon>
        <taxon>Bacillati</taxon>
        <taxon>Actinomycetota</taxon>
        <taxon>Coriobacteriia</taxon>
        <taxon>Eggerthellales</taxon>
        <taxon>Eggerthellaceae</taxon>
        <taxon>Slackia</taxon>
    </lineage>
</organism>
<evidence type="ECO:0000256" key="1">
    <source>
        <dbReference type="SAM" id="MobiDB-lite"/>
    </source>
</evidence>
<evidence type="ECO:0000313" key="3">
    <source>
        <dbReference type="Proteomes" id="UP000002026"/>
    </source>
</evidence>
<dbReference type="Proteomes" id="UP000002026">
    <property type="component" value="Chromosome"/>
</dbReference>
<accession>C7N1M2</accession>
<gene>
    <name evidence="2" type="ordered locus">Shel_02460</name>
</gene>
<keyword evidence="3" id="KW-1185">Reference proteome</keyword>
<dbReference type="KEGG" id="shi:Shel_02460"/>
<dbReference type="HOGENOM" id="CLU_2810141_0_0_11"/>
<protein>
    <submittedName>
        <fullName evidence="2">Uncharacterized protein</fullName>
    </submittedName>
</protein>
<feature type="region of interest" description="Disordered" evidence="1">
    <location>
        <begin position="36"/>
        <end position="67"/>
    </location>
</feature>
<evidence type="ECO:0000313" key="2">
    <source>
        <dbReference type="EMBL" id="ACV21314.1"/>
    </source>
</evidence>
<dbReference type="EMBL" id="CP001684">
    <property type="protein sequence ID" value="ACV21314.1"/>
    <property type="molecule type" value="Genomic_DNA"/>
</dbReference>